<dbReference type="GO" id="GO:0046961">
    <property type="term" value="F:proton-transporting ATPase activity, rotational mechanism"/>
    <property type="evidence" value="ECO:0007669"/>
    <property type="project" value="InterPro"/>
</dbReference>
<name>A0A7C1SR50_UNCW3</name>
<dbReference type="EMBL" id="DSKA01000033">
    <property type="protein sequence ID" value="HEE18007.1"/>
    <property type="molecule type" value="Genomic_DNA"/>
</dbReference>
<gene>
    <name evidence="6" type="ORF">ENP62_00440</name>
    <name evidence="5" type="ORF">ENP94_03970</name>
    <name evidence="7" type="ORF">ENS16_05775</name>
</gene>
<dbReference type="InterPro" id="IPR008218">
    <property type="entry name" value="ATPase_V1-cplx_f_g_su"/>
</dbReference>
<dbReference type="EMBL" id="DSLG01000004">
    <property type="protein sequence ID" value="HEA87149.1"/>
    <property type="molecule type" value="Genomic_DNA"/>
</dbReference>
<comment type="caution">
    <text evidence="5">The sequence shown here is derived from an EMBL/GenBank/DDBJ whole genome shotgun (WGS) entry which is preliminary data.</text>
</comment>
<dbReference type="EMBL" id="DSTU01000007">
    <property type="protein sequence ID" value="HFJ54181.1"/>
    <property type="molecule type" value="Genomic_DNA"/>
</dbReference>
<protein>
    <recommendedName>
        <fullName evidence="8">V-type ATP synthase subunit F</fullName>
    </recommendedName>
</protein>
<dbReference type="Pfam" id="PF01990">
    <property type="entry name" value="ATP-synt_F"/>
    <property type="match status" value="1"/>
</dbReference>
<evidence type="ECO:0000313" key="6">
    <source>
        <dbReference type="EMBL" id="HEE18007.1"/>
    </source>
</evidence>
<evidence type="ECO:0000256" key="2">
    <source>
        <dbReference type="ARBA" id="ARBA00022448"/>
    </source>
</evidence>
<accession>A0A7C1SR50</accession>
<comment type="similarity">
    <text evidence="1">Belongs to the V-ATPase F subunit family.</text>
</comment>
<reference evidence="5" key="1">
    <citation type="journal article" date="2020" name="mSystems">
        <title>Genome- and Community-Level Interaction Insights into Carbon Utilization and Element Cycling Functions of Hydrothermarchaeota in Hydrothermal Sediment.</title>
        <authorList>
            <person name="Zhou Z."/>
            <person name="Liu Y."/>
            <person name="Xu W."/>
            <person name="Pan J."/>
            <person name="Luo Z.H."/>
            <person name="Li M."/>
        </authorList>
    </citation>
    <scope>NUCLEOTIDE SEQUENCE [LARGE SCALE GENOMIC DNA]</scope>
    <source>
        <strain evidence="6">SpSt-236</strain>
        <strain evidence="5">SpSt-265</strain>
        <strain evidence="7">SpSt-465</strain>
    </source>
</reference>
<dbReference type="Gene3D" id="3.40.50.10580">
    <property type="entry name" value="ATPase, V1 complex, subunit F"/>
    <property type="match status" value="1"/>
</dbReference>
<evidence type="ECO:0008006" key="8">
    <source>
        <dbReference type="Google" id="ProtNLM"/>
    </source>
</evidence>
<sequence length="123" mass="12973">MPSEISRIAVVGPEDVVMGMGAAGVDVFAVQEGDARSRVEELVRAGYQVIFYTDNLAGALKDVVKRFSQDALPCIVALPFSGLKDEFDPLVRAVARAVGANLLGPDKGRTGGAGEDIPKEEKV</sequence>
<evidence type="ECO:0000256" key="4">
    <source>
        <dbReference type="SAM" id="MobiDB-lite"/>
    </source>
</evidence>
<organism evidence="5">
    <name type="scientific">candidate division WOR-3 bacterium</name>
    <dbReference type="NCBI Taxonomy" id="2052148"/>
    <lineage>
        <taxon>Bacteria</taxon>
        <taxon>Bacteria division WOR-3</taxon>
    </lineage>
</organism>
<keyword evidence="2" id="KW-0813">Transport</keyword>
<feature type="region of interest" description="Disordered" evidence="4">
    <location>
        <begin position="103"/>
        <end position="123"/>
    </location>
</feature>
<dbReference type="InterPro" id="IPR036906">
    <property type="entry name" value="ATPase_V1_fsu_sf"/>
</dbReference>
<evidence type="ECO:0000313" key="5">
    <source>
        <dbReference type="EMBL" id="HEA87149.1"/>
    </source>
</evidence>
<dbReference type="AlphaFoldDB" id="A0A7C1SR50"/>
<evidence type="ECO:0000313" key="7">
    <source>
        <dbReference type="EMBL" id="HFJ54181.1"/>
    </source>
</evidence>
<dbReference type="SUPFAM" id="SSF159468">
    <property type="entry name" value="AtpF-like"/>
    <property type="match status" value="1"/>
</dbReference>
<evidence type="ECO:0000256" key="1">
    <source>
        <dbReference type="ARBA" id="ARBA00010148"/>
    </source>
</evidence>
<proteinExistence type="inferred from homology"/>
<evidence type="ECO:0000256" key="3">
    <source>
        <dbReference type="ARBA" id="ARBA00023065"/>
    </source>
</evidence>
<keyword evidence="3" id="KW-0406">Ion transport</keyword>